<evidence type="ECO:0000256" key="1">
    <source>
        <dbReference type="SAM" id="MobiDB-lite"/>
    </source>
</evidence>
<dbReference type="EMBL" id="PGCI01000943">
    <property type="protein sequence ID" value="PLW10956.1"/>
    <property type="molecule type" value="Genomic_DNA"/>
</dbReference>
<comment type="caution">
    <text evidence="2">The sequence shown here is derived from an EMBL/GenBank/DDBJ whole genome shotgun (WGS) entry which is preliminary data.</text>
</comment>
<gene>
    <name evidence="2" type="ORF">PCASD_20264</name>
</gene>
<evidence type="ECO:0000313" key="3">
    <source>
        <dbReference type="Proteomes" id="UP000235392"/>
    </source>
</evidence>
<evidence type="ECO:0000313" key="2">
    <source>
        <dbReference type="EMBL" id="PLW10956.1"/>
    </source>
</evidence>
<name>A0A2N5SCI5_9BASI</name>
<dbReference type="Proteomes" id="UP000235392">
    <property type="component" value="Unassembled WGS sequence"/>
</dbReference>
<sequence>MAEPVTGLYKLKAWPYVVRLSDGIKLYRLDGRVIQGSMASSATELYQAVDTSVVVGLSLKGGTSFGPAISAETPQHPDGTCAMKFGRTGQK</sequence>
<accession>A0A2N5SCI5</accession>
<proteinExistence type="predicted"/>
<reference evidence="2 3" key="1">
    <citation type="submission" date="2017-11" db="EMBL/GenBank/DDBJ databases">
        <title>De novo assembly and phasing of dikaryotic genomes from two isolates of Puccinia coronata f. sp. avenae, the causal agent of oat crown rust.</title>
        <authorList>
            <person name="Miller M.E."/>
            <person name="Zhang Y."/>
            <person name="Omidvar V."/>
            <person name="Sperschneider J."/>
            <person name="Schwessinger B."/>
            <person name="Raley C."/>
            <person name="Palmer J.M."/>
            <person name="Garnica D."/>
            <person name="Upadhyaya N."/>
            <person name="Rathjen J."/>
            <person name="Taylor J.M."/>
            <person name="Park R.F."/>
            <person name="Dodds P.N."/>
            <person name="Hirsch C.D."/>
            <person name="Kianian S.F."/>
            <person name="Figueroa M."/>
        </authorList>
    </citation>
    <scope>NUCLEOTIDE SEQUENCE [LARGE SCALE GENOMIC DNA]</scope>
    <source>
        <strain evidence="2">12SD80</strain>
    </source>
</reference>
<dbReference type="AlphaFoldDB" id="A0A2N5SCI5"/>
<organism evidence="2 3">
    <name type="scientific">Puccinia coronata f. sp. avenae</name>
    <dbReference type="NCBI Taxonomy" id="200324"/>
    <lineage>
        <taxon>Eukaryota</taxon>
        <taxon>Fungi</taxon>
        <taxon>Dikarya</taxon>
        <taxon>Basidiomycota</taxon>
        <taxon>Pucciniomycotina</taxon>
        <taxon>Pucciniomycetes</taxon>
        <taxon>Pucciniales</taxon>
        <taxon>Pucciniaceae</taxon>
        <taxon>Puccinia</taxon>
    </lineage>
</organism>
<feature type="region of interest" description="Disordered" evidence="1">
    <location>
        <begin position="68"/>
        <end position="91"/>
    </location>
</feature>
<protein>
    <submittedName>
        <fullName evidence="2">Uncharacterized protein</fullName>
    </submittedName>
</protein>